<dbReference type="PROSITE" id="PS00187">
    <property type="entry name" value="TPP_ENZYMES"/>
    <property type="match status" value="1"/>
</dbReference>
<dbReference type="STRING" id="1838286.Verru16b_03458"/>
<comment type="cofactor">
    <cofactor evidence="14">
        <name>Mg(2+)</name>
        <dbReference type="ChEBI" id="CHEBI:18420"/>
    </cofactor>
    <text evidence="14">Binds 1 Mg(2+) ion per subunit.</text>
</comment>
<dbReference type="OrthoDB" id="4494979at2"/>
<feature type="domain" description="Thiamine pyrophosphate enzyme N-terminal TPP-binding" evidence="18">
    <location>
        <begin position="5"/>
        <end position="118"/>
    </location>
</feature>
<evidence type="ECO:0000256" key="10">
    <source>
        <dbReference type="ARBA" id="ARBA00022842"/>
    </source>
</evidence>
<dbReference type="PATRIC" id="fig|1838286.3.peg.3492"/>
<evidence type="ECO:0000256" key="9">
    <source>
        <dbReference type="ARBA" id="ARBA00022827"/>
    </source>
</evidence>
<dbReference type="FunFam" id="3.40.50.970:FF:000016">
    <property type="entry name" value="Acetolactate synthase"/>
    <property type="match status" value="1"/>
</dbReference>
<evidence type="ECO:0000256" key="11">
    <source>
        <dbReference type="ARBA" id="ARBA00023052"/>
    </source>
</evidence>
<dbReference type="AlphaFoldDB" id="A0A1D8AZR8"/>
<accession>A0A1D8AZR8</accession>
<comment type="catalytic activity">
    <reaction evidence="13 14">
        <text>2 pyruvate + H(+) = (2S)-2-acetolactate + CO2</text>
        <dbReference type="Rhea" id="RHEA:25249"/>
        <dbReference type="ChEBI" id="CHEBI:15361"/>
        <dbReference type="ChEBI" id="CHEBI:15378"/>
        <dbReference type="ChEBI" id="CHEBI:16526"/>
        <dbReference type="ChEBI" id="CHEBI:58476"/>
        <dbReference type="EC" id="2.2.1.6"/>
    </reaction>
</comment>
<proteinExistence type="inferred from homology"/>
<keyword evidence="12 14" id="KW-0100">Branched-chain amino acid biosynthesis</keyword>
<comment type="similarity">
    <text evidence="3 14">Belongs to the TPP enzyme family.</text>
</comment>
<dbReference type="GO" id="GO:0050660">
    <property type="term" value="F:flavin adenine dinucleotide binding"/>
    <property type="evidence" value="ECO:0007669"/>
    <property type="project" value="InterPro"/>
</dbReference>
<evidence type="ECO:0000256" key="3">
    <source>
        <dbReference type="ARBA" id="ARBA00007812"/>
    </source>
</evidence>
<dbReference type="FunFam" id="3.40.50.1220:FF:000008">
    <property type="entry name" value="Acetolactate synthase"/>
    <property type="match status" value="1"/>
</dbReference>
<dbReference type="InterPro" id="IPR012001">
    <property type="entry name" value="Thiamin_PyroP_enz_TPP-bd_dom"/>
</dbReference>
<evidence type="ECO:0000259" key="17">
    <source>
        <dbReference type="Pfam" id="PF02775"/>
    </source>
</evidence>
<keyword evidence="8 14" id="KW-0479">Metal-binding</keyword>
<dbReference type="InterPro" id="IPR011766">
    <property type="entry name" value="TPP_enzyme_TPP-bd"/>
</dbReference>
<dbReference type="InterPro" id="IPR029035">
    <property type="entry name" value="DHS-like_NAD/FAD-binding_dom"/>
</dbReference>
<dbReference type="SUPFAM" id="SSF52518">
    <property type="entry name" value="Thiamin diphosphate-binding fold (THDP-binding)"/>
    <property type="match status" value="2"/>
</dbReference>
<dbReference type="GO" id="GO:0003984">
    <property type="term" value="F:acetolactate synthase activity"/>
    <property type="evidence" value="ECO:0007669"/>
    <property type="project" value="UniProtKB-EC"/>
</dbReference>
<evidence type="ECO:0000256" key="5">
    <source>
        <dbReference type="ARBA" id="ARBA00022605"/>
    </source>
</evidence>
<dbReference type="UniPathway" id="UPA00047">
    <property type="reaction ID" value="UER00055"/>
</dbReference>
<evidence type="ECO:0000256" key="7">
    <source>
        <dbReference type="ARBA" id="ARBA00022679"/>
    </source>
</evidence>
<dbReference type="CDD" id="cd02015">
    <property type="entry name" value="TPP_AHAS"/>
    <property type="match status" value="1"/>
</dbReference>
<keyword evidence="20" id="KW-1185">Reference proteome</keyword>
<dbReference type="CDD" id="cd07035">
    <property type="entry name" value="TPP_PYR_POX_like"/>
    <property type="match status" value="1"/>
</dbReference>
<keyword evidence="7 14" id="KW-0808">Transferase</keyword>
<evidence type="ECO:0000256" key="12">
    <source>
        <dbReference type="ARBA" id="ARBA00023304"/>
    </source>
</evidence>
<evidence type="ECO:0000313" key="19">
    <source>
        <dbReference type="EMBL" id="AOS46354.1"/>
    </source>
</evidence>
<dbReference type="SUPFAM" id="SSF52467">
    <property type="entry name" value="DHS-like NAD/FAD-binding domain"/>
    <property type="match status" value="1"/>
</dbReference>
<dbReference type="PANTHER" id="PTHR18968:SF13">
    <property type="entry name" value="ACETOLACTATE SYNTHASE CATALYTIC SUBUNIT, MITOCHONDRIAL"/>
    <property type="match status" value="1"/>
</dbReference>
<dbReference type="InterPro" id="IPR029061">
    <property type="entry name" value="THDP-binding"/>
</dbReference>
<name>A0A1D8AZR8_9BACT</name>
<dbReference type="KEGG" id="obg:Verru16b_03458"/>
<protein>
    <recommendedName>
        <fullName evidence="4 14">Acetolactate synthase</fullName>
        <ecNumber evidence="4 14">2.2.1.6</ecNumber>
    </recommendedName>
</protein>
<evidence type="ECO:0000256" key="1">
    <source>
        <dbReference type="ARBA" id="ARBA00004974"/>
    </source>
</evidence>
<dbReference type="Pfam" id="PF02776">
    <property type="entry name" value="TPP_enzyme_N"/>
    <property type="match status" value="1"/>
</dbReference>
<dbReference type="EMBL" id="CP016094">
    <property type="protein sequence ID" value="AOS46354.1"/>
    <property type="molecule type" value="Genomic_DNA"/>
</dbReference>
<dbReference type="InterPro" id="IPR012000">
    <property type="entry name" value="Thiamin_PyroP_enz_cen_dom"/>
</dbReference>
<dbReference type="EC" id="2.2.1.6" evidence="4 14"/>
<dbReference type="RefSeq" id="WP_083270446.1">
    <property type="nucleotide sequence ID" value="NZ_CP016094.1"/>
</dbReference>
<evidence type="ECO:0000259" key="16">
    <source>
        <dbReference type="Pfam" id="PF00205"/>
    </source>
</evidence>
<feature type="domain" description="Thiamine pyrophosphate enzyme central" evidence="16">
    <location>
        <begin position="196"/>
        <end position="329"/>
    </location>
</feature>
<keyword evidence="10 14" id="KW-0460">Magnesium</keyword>
<dbReference type="GO" id="GO:0009099">
    <property type="term" value="P:L-valine biosynthetic process"/>
    <property type="evidence" value="ECO:0007669"/>
    <property type="project" value="UniProtKB-UniPathway"/>
</dbReference>
<dbReference type="GO" id="GO:0005948">
    <property type="term" value="C:acetolactate synthase complex"/>
    <property type="evidence" value="ECO:0007669"/>
    <property type="project" value="TreeGrafter"/>
</dbReference>
<dbReference type="FunFam" id="3.40.50.970:FF:000007">
    <property type="entry name" value="Acetolactate synthase"/>
    <property type="match status" value="1"/>
</dbReference>
<dbReference type="GO" id="GO:0000287">
    <property type="term" value="F:magnesium ion binding"/>
    <property type="evidence" value="ECO:0007669"/>
    <property type="project" value="UniProtKB-UniRule"/>
</dbReference>
<evidence type="ECO:0000256" key="15">
    <source>
        <dbReference type="SAM" id="MobiDB-lite"/>
    </source>
</evidence>
<keyword evidence="11 14" id="KW-0786">Thiamine pyrophosphate</keyword>
<evidence type="ECO:0000256" key="6">
    <source>
        <dbReference type="ARBA" id="ARBA00022630"/>
    </source>
</evidence>
<dbReference type="NCBIfam" id="TIGR00118">
    <property type="entry name" value="acolac_lg"/>
    <property type="match status" value="1"/>
</dbReference>
<dbReference type="GO" id="GO:0030976">
    <property type="term" value="F:thiamine pyrophosphate binding"/>
    <property type="evidence" value="ECO:0007669"/>
    <property type="project" value="UniProtKB-UniRule"/>
</dbReference>
<keyword evidence="5 14" id="KW-0028">Amino-acid biosynthesis</keyword>
<gene>
    <name evidence="19" type="primary">ilvB1</name>
    <name evidence="19" type="ORF">Verru16b_03458</name>
</gene>
<evidence type="ECO:0000313" key="20">
    <source>
        <dbReference type="Proteomes" id="UP000095228"/>
    </source>
</evidence>
<evidence type="ECO:0000256" key="8">
    <source>
        <dbReference type="ARBA" id="ARBA00022723"/>
    </source>
</evidence>
<dbReference type="UniPathway" id="UPA00049">
    <property type="reaction ID" value="UER00059"/>
</dbReference>
<feature type="domain" description="Thiamine pyrophosphate enzyme TPP-binding" evidence="17">
    <location>
        <begin position="390"/>
        <end position="537"/>
    </location>
</feature>
<comment type="pathway">
    <text evidence="2 14">Amino-acid biosynthesis; L-valine biosynthesis; L-valine from pyruvate: step 1/4.</text>
</comment>
<feature type="region of interest" description="Disordered" evidence="15">
    <location>
        <begin position="594"/>
        <end position="617"/>
    </location>
</feature>
<dbReference type="InterPro" id="IPR039368">
    <property type="entry name" value="AHAS_TPP"/>
</dbReference>
<evidence type="ECO:0000256" key="13">
    <source>
        <dbReference type="ARBA" id="ARBA00048670"/>
    </source>
</evidence>
<keyword evidence="6" id="KW-0285">Flavoprotein</keyword>
<dbReference type="GO" id="GO:0009097">
    <property type="term" value="P:isoleucine biosynthetic process"/>
    <property type="evidence" value="ECO:0007669"/>
    <property type="project" value="UniProtKB-UniPathway"/>
</dbReference>
<evidence type="ECO:0000259" key="18">
    <source>
        <dbReference type="Pfam" id="PF02776"/>
    </source>
</evidence>
<feature type="compositionally biased region" description="Basic residues" evidence="15">
    <location>
        <begin position="608"/>
        <end position="617"/>
    </location>
</feature>
<comment type="pathway">
    <text evidence="1 14">Amino-acid biosynthesis; L-isoleucine biosynthesis; L-isoleucine from 2-oxobutanoate: step 1/4.</text>
</comment>
<dbReference type="Gene3D" id="3.40.50.1220">
    <property type="entry name" value="TPP-binding domain"/>
    <property type="match status" value="1"/>
</dbReference>
<sequence>MKKLTGAEIIWECLQKEGVDVVFGYPGGAILPTYDAMTKYPKIHHVLVRHEQGATHMADGYARASGKVGVAIATSGPGATNMVTGIATAMMDSSPIVCITGQVGSKAIGTDAFQETDVTGVTLPVTKHNYLVTKPGDIARAIREAFYIAKSGRPGPVLVDITKDAQQLTAEFDWEAAAPKLPGYRPNHRAPDSEFTRAAELINAAKRPLILAGQGIIKSGTTEEVLKLAKTAGIPITTTLLGIGAIPASSPLNLGMMGMHGESWVNEAIQQADLLIALGMRFDDRVTGNLKTYALNAKKIHVDIDPTEINKNVPVDVALIGDLREVLAEIQPQVKKADHADWWTTIKAARGDSAVRDIQTLPDNGHLYAAHVINDIWRLTQKRETIVVTDVGQHQMWEAQYFRHDEPRSLITSGGLGTMGFALPAAIGAKFACPDKDVWVVVGDGGFQMTSCELATAEQEGIKVNVAIINNSFLGMVRQWQEFFYDKRYAATPMTGPDFVKLAEAYRLSGLRCNQRSDVKATVTKTLADKKTVVIDFVVEKEDSVFPMVPAGADLDKMIRRPKQDVMLESGSDKEWEMPASPLPNVFTEKQVEAKALTGRGKSASARPAKKTAKSRR</sequence>
<evidence type="ECO:0000256" key="14">
    <source>
        <dbReference type="RuleBase" id="RU003591"/>
    </source>
</evidence>
<dbReference type="InterPro" id="IPR012846">
    <property type="entry name" value="Acetolactate_synth_lsu"/>
</dbReference>
<dbReference type="PANTHER" id="PTHR18968">
    <property type="entry name" value="THIAMINE PYROPHOSPHATE ENZYMES"/>
    <property type="match status" value="1"/>
</dbReference>
<evidence type="ECO:0000256" key="4">
    <source>
        <dbReference type="ARBA" id="ARBA00013145"/>
    </source>
</evidence>
<organism evidence="19 20">
    <name type="scientific">Lacunisphaera limnophila</name>
    <dbReference type="NCBI Taxonomy" id="1838286"/>
    <lineage>
        <taxon>Bacteria</taxon>
        <taxon>Pseudomonadati</taxon>
        <taxon>Verrucomicrobiota</taxon>
        <taxon>Opitutia</taxon>
        <taxon>Opitutales</taxon>
        <taxon>Opitutaceae</taxon>
        <taxon>Lacunisphaera</taxon>
    </lineage>
</organism>
<dbReference type="InterPro" id="IPR000399">
    <property type="entry name" value="TPP-bd_CS"/>
</dbReference>
<reference evidence="19 20" key="1">
    <citation type="submission" date="2016-06" db="EMBL/GenBank/DDBJ databases">
        <title>Three novel species with peptidoglycan cell walls form the new genus Lacunisphaera gen. nov. in the family Opitutaceae of the verrucomicrobial subdivision 4.</title>
        <authorList>
            <person name="Rast P."/>
            <person name="Gloeckner I."/>
            <person name="Jogler M."/>
            <person name="Boedeker C."/>
            <person name="Jeske O."/>
            <person name="Wiegand S."/>
            <person name="Reinhardt R."/>
            <person name="Schumann P."/>
            <person name="Rohde M."/>
            <person name="Spring S."/>
            <person name="Gloeckner F.O."/>
            <person name="Jogler C."/>
        </authorList>
    </citation>
    <scope>NUCLEOTIDE SEQUENCE [LARGE SCALE GENOMIC DNA]</scope>
    <source>
        <strain evidence="19 20">IG16b</strain>
    </source>
</reference>
<dbReference type="Pfam" id="PF02775">
    <property type="entry name" value="TPP_enzyme_C"/>
    <property type="match status" value="1"/>
</dbReference>
<dbReference type="InterPro" id="IPR045229">
    <property type="entry name" value="TPP_enz"/>
</dbReference>
<dbReference type="Pfam" id="PF00205">
    <property type="entry name" value="TPP_enzyme_M"/>
    <property type="match status" value="1"/>
</dbReference>
<keyword evidence="9" id="KW-0274">FAD</keyword>
<dbReference type="Gene3D" id="3.40.50.970">
    <property type="match status" value="2"/>
</dbReference>
<evidence type="ECO:0000256" key="2">
    <source>
        <dbReference type="ARBA" id="ARBA00005025"/>
    </source>
</evidence>
<comment type="cofactor">
    <cofactor evidence="14">
        <name>thiamine diphosphate</name>
        <dbReference type="ChEBI" id="CHEBI:58937"/>
    </cofactor>
    <text evidence="14">Binds 1 thiamine pyrophosphate per subunit.</text>
</comment>
<dbReference type="Proteomes" id="UP000095228">
    <property type="component" value="Chromosome"/>
</dbReference>